<name>A0ABV6J4V7_9BACL</name>
<keyword evidence="4" id="KW-0645">Protease</keyword>
<evidence type="ECO:0000313" key="18">
    <source>
        <dbReference type="EMBL" id="MFC0390909.1"/>
    </source>
</evidence>
<dbReference type="Proteomes" id="UP001589818">
    <property type="component" value="Unassembled WGS sequence"/>
</dbReference>
<keyword evidence="19" id="KW-1185">Reference proteome</keyword>
<keyword evidence="5" id="KW-0328">Glycosyltransferase</keyword>
<keyword evidence="16" id="KW-0812">Transmembrane</keyword>
<evidence type="ECO:0000256" key="5">
    <source>
        <dbReference type="ARBA" id="ARBA00022676"/>
    </source>
</evidence>
<evidence type="ECO:0000259" key="17">
    <source>
        <dbReference type="PROSITE" id="PS50853"/>
    </source>
</evidence>
<dbReference type="PROSITE" id="PS50853">
    <property type="entry name" value="FN3"/>
    <property type="match status" value="2"/>
</dbReference>
<evidence type="ECO:0000256" key="13">
    <source>
        <dbReference type="ARBA" id="ARBA00034000"/>
    </source>
</evidence>
<sequence length="1033" mass="114340">MEEEREQSANGYSRWRTFGLVTLITVKWIFIFGLLIGLFTGGILTGYVASFVKDEPIRSRAEIEGKINENAITGFVYFNDGITPVGQLRTEEDRRLIEYEDLPDFVIDAVLATEDNNFDKHIGVDINGLGRAVKQKLFNEDTQTGGSTLTQQLARRVFLNLDKTDSRKVKEIFLSLRLERFLTKPEILTAYLNKVPFGTGANGYNLYGIKAAAKGIFNITDLNKLSIAQAAYLAGLPQRPSAYTAFTSKGKFSEQGFKLAMERQKNVLGRMLETNRITSAQYDEALKFDIRATLAKPVQKAYSTFPYLMLEAERQAAEILVMQKNPSMTLVDVRKKENSPKLEEAREQLLRSGYRIYTTIDKKIYNIMHEIGSNPENFTPDSKEKGVEQIAAIMLDHKTGAIVSMLEGRDFYLEQMNHATQMTRQPGSTMKTIAAYLPAIEKGLVQPGSILDDTTMVLKDGQKGFHIPKNSNNKYYGLVTAREALNRSLNMPALKVYNQKVTISEAWKFTRKLGITSIKPADEYAQTGVIGGLSVGVSVEELTNAYGSIANEGVLNDAYMISKITDSKGNIVYQHENKPLRVFSERTAFLMTDMLRTVISDANGTAHAITSKFKNYGKIPIVGKTGSTQDYGDVWFMGYSPDITLGIWAGYERQVHTLSKDGRTRARNIWTLIMNKVTEEKPELFPTKEFKKPEGIVKATVSSVSGKLPTDLTRQMGKLVTDLFNKDFLPKERDDALVKMAYIPYNGVNYIPKPTTPSDMVREQLVIKREKPLDVLMQEIEAAQASLPAKSRRALSFYLPRDASNDAPSKTDPRVDDGGAPSAPPNVRIEPVSGQSAYRISFSASPERDVVGYRLYRSLNQSAYANVGSPVITGEDTRFVNYTNSGITYTYYVTAVDVAGRESAPSAIVSSNGGPIQPPAGSDTSTGSNGSGTTISDGESNSIGNTAPVAPVDVTAERTEIGIRLTWTANAASEQVTGYKVYYSEDGKGRFKQLGTTQDSRFEYVSPMTSGLFRVTAVNEFGESRSSSTIELK</sequence>
<accession>A0ABV6J4V7</accession>
<dbReference type="InterPro" id="IPR050396">
    <property type="entry name" value="Glycosyltr_51/Transpeptidase"/>
</dbReference>
<keyword evidence="2" id="KW-1003">Cell membrane</keyword>
<organism evidence="18 19">
    <name type="scientific">Paenibacillus mendelii</name>
    <dbReference type="NCBI Taxonomy" id="206163"/>
    <lineage>
        <taxon>Bacteria</taxon>
        <taxon>Bacillati</taxon>
        <taxon>Bacillota</taxon>
        <taxon>Bacilli</taxon>
        <taxon>Bacillales</taxon>
        <taxon>Paenibacillaceae</taxon>
        <taxon>Paenibacillus</taxon>
    </lineage>
</organism>
<dbReference type="InterPro" id="IPR003961">
    <property type="entry name" value="FN3_dom"/>
</dbReference>
<feature type="transmembrane region" description="Helical" evidence="16">
    <location>
        <begin position="20"/>
        <end position="49"/>
    </location>
</feature>
<evidence type="ECO:0000256" key="6">
    <source>
        <dbReference type="ARBA" id="ARBA00022679"/>
    </source>
</evidence>
<evidence type="ECO:0000256" key="9">
    <source>
        <dbReference type="ARBA" id="ARBA00022984"/>
    </source>
</evidence>
<feature type="compositionally biased region" description="Low complexity" evidence="15">
    <location>
        <begin position="921"/>
        <end position="938"/>
    </location>
</feature>
<evidence type="ECO:0000256" key="15">
    <source>
        <dbReference type="SAM" id="MobiDB-lite"/>
    </source>
</evidence>
<feature type="domain" description="Fibronectin type-III" evidence="17">
    <location>
        <begin position="823"/>
        <end position="919"/>
    </location>
</feature>
<dbReference type="PANTHER" id="PTHR32282:SF11">
    <property type="entry name" value="PENICILLIN-BINDING PROTEIN 1B"/>
    <property type="match status" value="1"/>
</dbReference>
<evidence type="ECO:0000256" key="8">
    <source>
        <dbReference type="ARBA" id="ARBA00022960"/>
    </source>
</evidence>
<feature type="domain" description="Fibronectin type-III" evidence="17">
    <location>
        <begin position="947"/>
        <end position="1033"/>
    </location>
</feature>
<dbReference type="SMART" id="SM00060">
    <property type="entry name" value="FN3"/>
    <property type="match status" value="2"/>
</dbReference>
<evidence type="ECO:0000313" key="19">
    <source>
        <dbReference type="Proteomes" id="UP001589818"/>
    </source>
</evidence>
<keyword evidence="11" id="KW-0511">Multifunctional enzyme</keyword>
<evidence type="ECO:0000256" key="7">
    <source>
        <dbReference type="ARBA" id="ARBA00022801"/>
    </source>
</evidence>
<dbReference type="InterPro" id="IPR012338">
    <property type="entry name" value="Beta-lactam/transpept-like"/>
</dbReference>
<evidence type="ECO:0000256" key="12">
    <source>
        <dbReference type="ARBA" id="ARBA00023316"/>
    </source>
</evidence>
<dbReference type="Gene3D" id="2.60.40.10">
    <property type="entry name" value="Immunoglobulins"/>
    <property type="match status" value="2"/>
</dbReference>
<keyword evidence="10 16" id="KW-0472">Membrane</keyword>
<dbReference type="SUPFAM" id="SSF49265">
    <property type="entry name" value="Fibronectin type III"/>
    <property type="match status" value="1"/>
</dbReference>
<dbReference type="InterPro" id="IPR036116">
    <property type="entry name" value="FN3_sf"/>
</dbReference>
<evidence type="ECO:0000256" key="3">
    <source>
        <dbReference type="ARBA" id="ARBA00022645"/>
    </source>
</evidence>
<keyword evidence="7" id="KW-0378">Hydrolase</keyword>
<keyword evidence="9" id="KW-0573">Peptidoglycan synthesis</keyword>
<evidence type="ECO:0000256" key="14">
    <source>
        <dbReference type="ARBA" id="ARBA00049902"/>
    </source>
</evidence>
<dbReference type="CDD" id="cd00063">
    <property type="entry name" value="FN3"/>
    <property type="match status" value="2"/>
</dbReference>
<keyword evidence="3" id="KW-0121">Carboxypeptidase</keyword>
<keyword evidence="12" id="KW-0961">Cell wall biogenesis/degradation</keyword>
<reference evidence="18 19" key="1">
    <citation type="submission" date="2024-09" db="EMBL/GenBank/DDBJ databases">
        <authorList>
            <person name="Sun Q."/>
            <person name="Mori K."/>
        </authorList>
    </citation>
    <scope>NUCLEOTIDE SEQUENCE [LARGE SCALE GENOMIC DNA]</scope>
    <source>
        <strain evidence="18 19">CCM 4839</strain>
    </source>
</reference>
<proteinExistence type="predicted"/>
<dbReference type="SUPFAM" id="SSF53955">
    <property type="entry name" value="Lysozyme-like"/>
    <property type="match status" value="1"/>
</dbReference>
<evidence type="ECO:0000256" key="16">
    <source>
        <dbReference type="SAM" id="Phobius"/>
    </source>
</evidence>
<feature type="region of interest" description="Disordered" evidence="15">
    <location>
        <begin position="906"/>
        <end position="951"/>
    </location>
</feature>
<dbReference type="InterPro" id="IPR013783">
    <property type="entry name" value="Ig-like_fold"/>
</dbReference>
<comment type="catalytic activity">
    <reaction evidence="14">
        <text>[GlcNAc-(1-&gt;4)-Mur2Ac(oyl-L-Ala-gamma-D-Glu-L-Lys-D-Ala-D-Ala)](n)-di-trans,octa-cis-undecaprenyl diphosphate + beta-D-GlcNAc-(1-&gt;4)-Mur2Ac(oyl-L-Ala-gamma-D-Glu-L-Lys-D-Ala-D-Ala)-di-trans,octa-cis-undecaprenyl diphosphate = [GlcNAc-(1-&gt;4)-Mur2Ac(oyl-L-Ala-gamma-D-Glu-L-Lys-D-Ala-D-Ala)](n+1)-di-trans,octa-cis-undecaprenyl diphosphate + di-trans,octa-cis-undecaprenyl diphosphate + H(+)</text>
        <dbReference type="Rhea" id="RHEA:23708"/>
        <dbReference type="Rhea" id="RHEA-COMP:9602"/>
        <dbReference type="Rhea" id="RHEA-COMP:9603"/>
        <dbReference type="ChEBI" id="CHEBI:15378"/>
        <dbReference type="ChEBI" id="CHEBI:58405"/>
        <dbReference type="ChEBI" id="CHEBI:60033"/>
        <dbReference type="ChEBI" id="CHEBI:78435"/>
        <dbReference type="EC" id="2.4.99.28"/>
    </reaction>
</comment>
<dbReference type="RefSeq" id="WP_204818405.1">
    <property type="nucleotide sequence ID" value="NZ_JANHOF010000004.1"/>
</dbReference>
<dbReference type="InterPro" id="IPR036950">
    <property type="entry name" value="PBP_transglycosylase"/>
</dbReference>
<evidence type="ECO:0000256" key="11">
    <source>
        <dbReference type="ARBA" id="ARBA00023268"/>
    </source>
</evidence>
<comment type="caution">
    <text evidence="18">The sequence shown here is derived from an EMBL/GenBank/DDBJ whole genome shotgun (WGS) entry which is preliminary data.</text>
</comment>
<dbReference type="Gene3D" id="3.40.710.10">
    <property type="entry name" value="DD-peptidase/beta-lactamase superfamily"/>
    <property type="match status" value="1"/>
</dbReference>
<dbReference type="EMBL" id="JBHLVF010000010">
    <property type="protein sequence ID" value="MFC0390909.1"/>
    <property type="molecule type" value="Genomic_DNA"/>
</dbReference>
<dbReference type="Pfam" id="PF00912">
    <property type="entry name" value="Transgly"/>
    <property type="match status" value="1"/>
</dbReference>
<keyword evidence="8" id="KW-0133">Cell shape</keyword>
<evidence type="ECO:0000256" key="4">
    <source>
        <dbReference type="ARBA" id="ARBA00022670"/>
    </source>
</evidence>
<protein>
    <submittedName>
        <fullName evidence="18">Transglycosylase domain-containing protein</fullName>
    </submittedName>
</protein>
<dbReference type="Gene3D" id="1.10.3810.10">
    <property type="entry name" value="Biosynthetic peptidoglycan transglycosylase-like"/>
    <property type="match status" value="1"/>
</dbReference>
<dbReference type="PANTHER" id="PTHR32282">
    <property type="entry name" value="BINDING PROTEIN TRANSPEPTIDASE, PUTATIVE-RELATED"/>
    <property type="match status" value="1"/>
</dbReference>
<evidence type="ECO:0000256" key="10">
    <source>
        <dbReference type="ARBA" id="ARBA00023136"/>
    </source>
</evidence>
<feature type="region of interest" description="Disordered" evidence="15">
    <location>
        <begin position="800"/>
        <end position="827"/>
    </location>
</feature>
<keyword evidence="16" id="KW-1133">Transmembrane helix</keyword>
<comment type="catalytic activity">
    <reaction evidence="13">
        <text>Preferential cleavage: (Ac)2-L-Lys-D-Ala-|-D-Ala. Also transpeptidation of peptidyl-alanyl moieties that are N-acyl substituents of D-alanine.</text>
        <dbReference type="EC" id="3.4.16.4"/>
    </reaction>
</comment>
<evidence type="ECO:0000256" key="1">
    <source>
        <dbReference type="ARBA" id="ARBA00004236"/>
    </source>
</evidence>
<dbReference type="InterPro" id="IPR001264">
    <property type="entry name" value="Glyco_trans_51"/>
</dbReference>
<comment type="subcellular location">
    <subcellularLocation>
        <location evidence="1">Cell membrane</location>
    </subcellularLocation>
</comment>
<gene>
    <name evidence="18" type="ORF">ACFFJ8_05935</name>
</gene>
<dbReference type="Pfam" id="PF00905">
    <property type="entry name" value="Transpeptidase"/>
    <property type="match status" value="1"/>
</dbReference>
<evidence type="ECO:0000256" key="2">
    <source>
        <dbReference type="ARBA" id="ARBA00022475"/>
    </source>
</evidence>
<dbReference type="InterPro" id="IPR001460">
    <property type="entry name" value="PCN-bd_Tpept"/>
</dbReference>
<dbReference type="InterPro" id="IPR023346">
    <property type="entry name" value="Lysozyme-like_dom_sf"/>
</dbReference>
<keyword evidence="6" id="KW-0808">Transferase</keyword>
<dbReference type="SUPFAM" id="SSF56601">
    <property type="entry name" value="beta-lactamase/transpeptidase-like"/>
    <property type="match status" value="1"/>
</dbReference>